<proteinExistence type="predicted"/>
<dbReference type="Gene3D" id="1.10.260.40">
    <property type="entry name" value="lambda repressor-like DNA-binding domains"/>
    <property type="match status" value="1"/>
</dbReference>
<comment type="caution">
    <text evidence="2">The sequence shown here is derived from an EMBL/GenBank/DDBJ whole genome shotgun (WGS) entry which is preliminary data.</text>
</comment>
<dbReference type="Proteomes" id="UP000824041">
    <property type="component" value="Unassembled WGS sequence"/>
</dbReference>
<reference evidence="2" key="1">
    <citation type="journal article" date="2021" name="PeerJ">
        <title>Extensive microbial diversity within the chicken gut microbiome revealed by metagenomics and culture.</title>
        <authorList>
            <person name="Gilroy R."/>
            <person name="Ravi A."/>
            <person name="Getino M."/>
            <person name="Pursley I."/>
            <person name="Horton D.L."/>
            <person name="Alikhan N.F."/>
            <person name="Baker D."/>
            <person name="Gharbi K."/>
            <person name="Hall N."/>
            <person name="Watson M."/>
            <person name="Adriaenssens E.M."/>
            <person name="Foster-Nyarko E."/>
            <person name="Jarju S."/>
            <person name="Secka A."/>
            <person name="Antonio M."/>
            <person name="Oren A."/>
            <person name="Chaudhuri R.R."/>
            <person name="La Ragione R."/>
            <person name="Hildebrand F."/>
            <person name="Pallen M.J."/>
        </authorList>
    </citation>
    <scope>NUCLEOTIDE SEQUENCE</scope>
    <source>
        <strain evidence="2">14324</strain>
    </source>
</reference>
<dbReference type="SMART" id="SM00530">
    <property type="entry name" value="HTH_XRE"/>
    <property type="match status" value="1"/>
</dbReference>
<dbReference type="InterPro" id="IPR010982">
    <property type="entry name" value="Lambda_DNA-bd_dom_sf"/>
</dbReference>
<dbReference type="Pfam" id="PF13560">
    <property type="entry name" value="HTH_31"/>
    <property type="match status" value="1"/>
</dbReference>
<sequence>MKIYSYKGKRNVCGEKIRAMRIKSRMSQSDLAARLQVEGVMMERDSISRIESGTRFVADFELCIFAQVFGVEVGSLLEVQDKENSRRLG</sequence>
<dbReference type="SUPFAM" id="SSF47413">
    <property type="entry name" value="lambda repressor-like DNA-binding domains"/>
    <property type="match status" value="1"/>
</dbReference>
<name>A0A9D2IUZ4_9FIRM</name>
<dbReference type="InterPro" id="IPR001387">
    <property type="entry name" value="Cro/C1-type_HTH"/>
</dbReference>
<dbReference type="GO" id="GO:0003677">
    <property type="term" value="F:DNA binding"/>
    <property type="evidence" value="ECO:0007669"/>
    <property type="project" value="InterPro"/>
</dbReference>
<organism evidence="2 3">
    <name type="scientific">Candidatus Blautia faecigallinarum</name>
    <dbReference type="NCBI Taxonomy" id="2838488"/>
    <lineage>
        <taxon>Bacteria</taxon>
        <taxon>Bacillati</taxon>
        <taxon>Bacillota</taxon>
        <taxon>Clostridia</taxon>
        <taxon>Lachnospirales</taxon>
        <taxon>Lachnospiraceae</taxon>
        <taxon>Blautia</taxon>
    </lineage>
</organism>
<evidence type="ECO:0000313" key="2">
    <source>
        <dbReference type="EMBL" id="HIZ23760.1"/>
    </source>
</evidence>
<accession>A0A9D2IUZ4</accession>
<dbReference type="EMBL" id="DXBU01000183">
    <property type="protein sequence ID" value="HIZ23760.1"/>
    <property type="molecule type" value="Genomic_DNA"/>
</dbReference>
<dbReference type="PROSITE" id="PS50943">
    <property type="entry name" value="HTH_CROC1"/>
    <property type="match status" value="1"/>
</dbReference>
<feature type="domain" description="HTH cro/C1-type" evidence="1">
    <location>
        <begin position="17"/>
        <end position="76"/>
    </location>
</feature>
<reference evidence="2" key="2">
    <citation type="submission" date="2021-04" db="EMBL/GenBank/DDBJ databases">
        <authorList>
            <person name="Gilroy R."/>
        </authorList>
    </citation>
    <scope>NUCLEOTIDE SEQUENCE</scope>
    <source>
        <strain evidence="2">14324</strain>
    </source>
</reference>
<evidence type="ECO:0000313" key="3">
    <source>
        <dbReference type="Proteomes" id="UP000824041"/>
    </source>
</evidence>
<dbReference type="CDD" id="cd00093">
    <property type="entry name" value="HTH_XRE"/>
    <property type="match status" value="1"/>
</dbReference>
<gene>
    <name evidence="2" type="ORF">IAA21_13395</name>
</gene>
<evidence type="ECO:0000259" key="1">
    <source>
        <dbReference type="PROSITE" id="PS50943"/>
    </source>
</evidence>
<protein>
    <submittedName>
        <fullName evidence="2">Helix-turn-helix domain-containing protein</fullName>
    </submittedName>
</protein>
<dbReference type="AlphaFoldDB" id="A0A9D2IUZ4"/>